<reference evidence="8" key="1">
    <citation type="submission" date="2013-07" db="EMBL/GenBank/DDBJ databases">
        <title>The genome of Eucalyptus grandis.</title>
        <authorList>
            <person name="Schmutz J."/>
            <person name="Hayes R."/>
            <person name="Myburg A."/>
            <person name="Tuskan G."/>
            <person name="Grattapaglia D."/>
            <person name="Rokhsar D.S."/>
        </authorList>
    </citation>
    <scope>NUCLEOTIDE SEQUENCE</scope>
    <source>
        <tissue evidence="8">Leaf extractions</tissue>
    </source>
</reference>
<dbReference type="Pfam" id="PF01428">
    <property type="entry name" value="zf-AN1"/>
    <property type="match status" value="1"/>
</dbReference>
<evidence type="ECO:0000256" key="4">
    <source>
        <dbReference type="ARBA" id="ARBA00022833"/>
    </source>
</evidence>
<evidence type="ECO:0000259" key="7">
    <source>
        <dbReference type="PROSITE" id="PS51039"/>
    </source>
</evidence>
<dbReference type="Gene3D" id="4.10.1110.10">
    <property type="entry name" value="AN1-like Zinc finger"/>
    <property type="match status" value="1"/>
</dbReference>
<dbReference type="SUPFAM" id="SSF57716">
    <property type="entry name" value="Glucocorticoid receptor-like (DNA-binding domain)"/>
    <property type="match status" value="2"/>
</dbReference>
<evidence type="ECO:0000256" key="3">
    <source>
        <dbReference type="ARBA" id="ARBA00022771"/>
    </source>
</evidence>
<evidence type="ECO:0000259" key="6">
    <source>
        <dbReference type="PROSITE" id="PS51036"/>
    </source>
</evidence>
<evidence type="ECO:0000313" key="8">
    <source>
        <dbReference type="EMBL" id="KCW62226.1"/>
    </source>
</evidence>
<dbReference type="InterPro" id="IPR000058">
    <property type="entry name" value="Znf_AN1"/>
</dbReference>
<feature type="domain" description="A20-type" evidence="6">
    <location>
        <begin position="223"/>
        <end position="257"/>
    </location>
</feature>
<dbReference type="STRING" id="71139.A0A059B8I8"/>
<dbReference type="PANTHER" id="PTHR10634:SF149">
    <property type="entry name" value="AN1-TYPE DOMAIN-CONTAINING PROTEIN-RELATED"/>
    <property type="match status" value="1"/>
</dbReference>
<keyword evidence="2" id="KW-0479">Metal-binding</keyword>
<evidence type="ECO:0000256" key="1">
    <source>
        <dbReference type="ARBA" id="ARBA00003732"/>
    </source>
</evidence>
<keyword evidence="3 5" id="KW-0863">Zinc-finger</keyword>
<evidence type="ECO:0000256" key="5">
    <source>
        <dbReference type="PROSITE-ProRule" id="PRU00449"/>
    </source>
</evidence>
<dbReference type="OMA" id="GRILQIC"/>
<organism evidence="8">
    <name type="scientific">Eucalyptus grandis</name>
    <name type="common">Flooded gum</name>
    <dbReference type="NCBI Taxonomy" id="71139"/>
    <lineage>
        <taxon>Eukaryota</taxon>
        <taxon>Viridiplantae</taxon>
        <taxon>Streptophyta</taxon>
        <taxon>Embryophyta</taxon>
        <taxon>Tracheophyta</taxon>
        <taxon>Spermatophyta</taxon>
        <taxon>Magnoliopsida</taxon>
        <taxon>eudicotyledons</taxon>
        <taxon>Gunneridae</taxon>
        <taxon>Pentapetalae</taxon>
        <taxon>rosids</taxon>
        <taxon>malvids</taxon>
        <taxon>Myrtales</taxon>
        <taxon>Myrtaceae</taxon>
        <taxon>Myrtoideae</taxon>
        <taxon>Eucalypteae</taxon>
        <taxon>Eucalyptus</taxon>
    </lineage>
</organism>
<dbReference type="PANTHER" id="PTHR10634">
    <property type="entry name" value="AN1-TYPE ZINC FINGER PROTEIN"/>
    <property type="match status" value="1"/>
</dbReference>
<dbReference type="GO" id="GO:0003677">
    <property type="term" value="F:DNA binding"/>
    <property type="evidence" value="ECO:0007669"/>
    <property type="project" value="InterPro"/>
</dbReference>
<dbReference type="InterPro" id="IPR035896">
    <property type="entry name" value="AN1-like_Znf"/>
</dbReference>
<dbReference type="Pfam" id="PF01754">
    <property type="entry name" value="zf-A20"/>
    <property type="match status" value="2"/>
</dbReference>
<dbReference type="EMBL" id="KK198760">
    <property type="protein sequence ID" value="KCW62226.1"/>
    <property type="molecule type" value="Genomic_DNA"/>
</dbReference>
<name>A0A059B8I8_EUCGR</name>
<dbReference type="SMART" id="SM00259">
    <property type="entry name" value="ZnF_A20"/>
    <property type="match status" value="2"/>
</dbReference>
<gene>
    <name evidence="8" type="ORF">EUGRSUZ_H04886</name>
</gene>
<dbReference type="FunFam" id="4.10.1110.10:FF:000001">
    <property type="entry name" value="Zinc finger AN1-type containing 6"/>
    <property type="match status" value="1"/>
</dbReference>
<evidence type="ECO:0000256" key="2">
    <source>
        <dbReference type="ARBA" id="ARBA00022723"/>
    </source>
</evidence>
<dbReference type="Gramene" id="KCW62226">
    <property type="protein sequence ID" value="KCW62226"/>
    <property type="gene ID" value="EUGRSUZ_H04886"/>
</dbReference>
<dbReference type="PROSITE" id="PS51039">
    <property type="entry name" value="ZF_AN1"/>
    <property type="match status" value="1"/>
</dbReference>
<sequence>MSLLLICAVAYVAGSPRAGPGCILYANQQTTLSLSLSRLQARTARHGRILQICDGFPVRIKIRSLFGGDRNSWRLCCEFRFGCEFGSCPIGFSGLSVGIANWVVVRMDEQSQKRKLRDVDCEQSSSSGDPVLCANDCGFFGNPSTNNLCSRCYYEHLLKQPKDAVDSTAAGSEGAGVGGGDAGDGSCCVEEAPAGDVANWVEAAAISEKQETTPADHSSQPSSSNPVLCANSCGFFGNPTTNNLCSKCHCEYLLKQSKESSGSAAVAEDTKDVGAVDGSSHAKETPVAATANRVEQVAALENQEMRPVNRCGFCTKRVGLTGFKCKCGETFCSVHRYSEKHDCVFNYKTAGRDAIAKANPVVKADKIEKI</sequence>
<dbReference type="SMART" id="SM00154">
    <property type="entry name" value="ZnF_AN1"/>
    <property type="match status" value="1"/>
</dbReference>
<dbReference type="SUPFAM" id="SSF118310">
    <property type="entry name" value="AN1-like Zinc finger"/>
    <property type="match status" value="1"/>
</dbReference>
<dbReference type="AlphaFoldDB" id="A0A059B8I8"/>
<dbReference type="eggNOG" id="KOG3173">
    <property type="taxonomic scope" value="Eukaryota"/>
</dbReference>
<comment type="function">
    <text evidence="1">May be involved in environmental stress response.</text>
</comment>
<dbReference type="InterPro" id="IPR002653">
    <property type="entry name" value="Znf_A20"/>
</dbReference>
<feature type="domain" description="AN1-type" evidence="7">
    <location>
        <begin position="305"/>
        <end position="351"/>
    </location>
</feature>
<dbReference type="InterPro" id="IPR050652">
    <property type="entry name" value="AN1_A20_ZnFinger"/>
</dbReference>
<dbReference type="Gene3D" id="1.20.5.4770">
    <property type="match status" value="2"/>
</dbReference>
<dbReference type="PROSITE" id="PS51036">
    <property type="entry name" value="ZF_A20"/>
    <property type="match status" value="2"/>
</dbReference>
<feature type="domain" description="A20-type" evidence="6">
    <location>
        <begin position="127"/>
        <end position="161"/>
    </location>
</feature>
<accession>A0A059B8I8</accession>
<dbReference type="InParanoid" id="A0A059B8I8"/>
<protein>
    <submittedName>
        <fullName evidence="8">Uncharacterized protein</fullName>
    </submittedName>
</protein>
<dbReference type="GO" id="GO:0008270">
    <property type="term" value="F:zinc ion binding"/>
    <property type="evidence" value="ECO:0007669"/>
    <property type="project" value="UniProtKB-KW"/>
</dbReference>
<keyword evidence="4" id="KW-0862">Zinc</keyword>
<proteinExistence type="predicted"/>